<dbReference type="RefSeq" id="WP_014127592.1">
    <property type="nucleotide sequence ID" value="NC_016070.1"/>
</dbReference>
<feature type="binding site" evidence="1">
    <location>
        <position position="207"/>
    </location>
    <ligand>
        <name>Mg(2+)</name>
        <dbReference type="ChEBI" id="CHEBI:18420"/>
        <label>1</label>
        <note>catalytic</note>
    </ligand>
</feature>
<dbReference type="GO" id="GO:0006020">
    <property type="term" value="P:inositol metabolic process"/>
    <property type="evidence" value="ECO:0007669"/>
    <property type="project" value="TreeGrafter"/>
</dbReference>
<proteinExistence type="predicted"/>
<gene>
    <name evidence="2" type="primary">suhB</name>
</gene>
<evidence type="ECO:0000256" key="1">
    <source>
        <dbReference type="PIRSR" id="PIRSR600760-2"/>
    </source>
</evidence>
<dbReference type="GO" id="GO:0008934">
    <property type="term" value="F:inositol monophosphate 1-phosphatase activity"/>
    <property type="evidence" value="ECO:0007669"/>
    <property type="project" value="TreeGrafter"/>
</dbReference>
<dbReference type="InterPro" id="IPR000760">
    <property type="entry name" value="Inositol_monophosphatase-like"/>
</dbReference>
<reference evidence="2" key="1">
    <citation type="submission" date="2007-11" db="EMBL/GenBank/DDBJ databases">
        <title>Regulation of the central carbohydrate metabolism of the hyperthermophilic crenarchaeote Thermoproteus tenax.</title>
        <authorList>
            <person name="Zaparty M."/>
        </authorList>
    </citation>
    <scope>NUCLEOTIDE SEQUENCE</scope>
    <source>
        <strain evidence="2">Kra1</strain>
    </source>
</reference>
<dbReference type="AlphaFoldDB" id="D0Z5Z6"/>
<feature type="binding site" evidence="1">
    <location>
        <position position="84"/>
    </location>
    <ligand>
        <name>Mg(2+)</name>
        <dbReference type="ChEBI" id="CHEBI:18420"/>
        <label>1</label>
        <note>catalytic</note>
    </ligand>
</feature>
<dbReference type="PRINTS" id="PR00377">
    <property type="entry name" value="IMPHPHTASES"/>
</dbReference>
<name>D0Z5Z6_THETE</name>
<comment type="cofactor">
    <cofactor evidence="1">
        <name>Mg(2+)</name>
        <dbReference type="ChEBI" id="CHEBI:18420"/>
    </cofactor>
</comment>
<sequence>MLGRLESIVSKASWLLWTEFSNGEGSEIVGRHGDDVSRAIDVKIERYIYEALKSSFSGGILIAEEGGVYTWGDQRHVFVLDPLDGSLNYALGIPVFTISLAAGIYKNGDLSDLQYAVLAVPSKGEIYSVGPGIPPARNGRPVARRPEANKVVFFAVSDSVPQEALKRITSKGFKIRTLGCSSYELLLTALGYSSGFVDLRGKLRALDIVSSLLIGRALGLNYVLLGDYSLKSEGISLLAGPTELINELKNFGGGNKGVSIASI</sequence>
<dbReference type="EMBL" id="AM920546">
    <property type="protein sequence ID" value="CAP46910.1"/>
    <property type="molecule type" value="Genomic_DNA"/>
</dbReference>
<keyword evidence="1" id="KW-0479">Metal-binding</keyword>
<keyword evidence="2" id="KW-0378">Hydrolase</keyword>
<dbReference type="EC" id="3.1.3.25" evidence="2"/>
<dbReference type="GO" id="GO:0007165">
    <property type="term" value="P:signal transduction"/>
    <property type="evidence" value="ECO:0007669"/>
    <property type="project" value="TreeGrafter"/>
</dbReference>
<feature type="binding site" evidence="1">
    <location>
        <position position="81"/>
    </location>
    <ligand>
        <name>Mg(2+)</name>
        <dbReference type="ChEBI" id="CHEBI:18420"/>
        <label>1</label>
        <note>catalytic</note>
    </ligand>
</feature>
<dbReference type="SUPFAM" id="SSF56655">
    <property type="entry name" value="Carbohydrate phosphatase"/>
    <property type="match status" value="1"/>
</dbReference>
<dbReference type="GO" id="GO:0046872">
    <property type="term" value="F:metal ion binding"/>
    <property type="evidence" value="ECO:0007669"/>
    <property type="project" value="UniProtKB-KW"/>
</dbReference>
<organism evidence="2">
    <name type="scientific">Thermoproteus tenax</name>
    <dbReference type="NCBI Taxonomy" id="2271"/>
    <lineage>
        <taxon>Archaea</taxon>
        <taxon>Thermoproteota</taxon>
        <taxon>Thermoprotei</taxon>
        <taxon>Thermoproteales</taxon>
        <taxon>Thermoproteaceae</taxon>
        <taxon>Thermoproteus</taxon>
    </lineage>
</organism>
<evidence type="ECO:0000313" key="2">
    <source>
        <dbReference type="EMBL" id="CAP46910.1"/>
    </source>
</evidence>
<dbReference type="Pfam" id="PF00459">
    <property type="entry name" value="Inositol_P"/>
    <property type="match status" value="1"/>
</dbReference>
<accession>D0Z5Z6</accession>
<dbReference type="Gene3D" id="3.30.540.10">
    <property type="entry name" value="Fructose-1,6-Bisphosphatase, subunit A, domain 1"/>
    <property type="match status" value="1"/>
</dbReference>
<dbReference type="Gene3D" id="3.40.190.80">
    <property type="match status" value="1"/>
</dbReference>
<feature type="binding site" evidence="1">
    <location>
        <position position="83"/>
    </location>
    <ligand>
        <name>Mg(2+)</name>
        <dbReference type="ChEBI" id="CHEBI:18420"/>
        <label>1</label>
        <note>catalytic</note>
    </ligand>
</feature>
<dbReference type="PANTHER" id="PTHR20854:SF4">
    <property type="entry name" value="INOSITOL-1-MONOPHOSPHATASE-RELATED"/>
    <property type="match status" value="1"/>
</dbReference>
<keyword evidence="1" id="KW-0460">Magnesium</keyword>
<dbReference type="PANTHER" id="PTHR20854">
    <property type="entry name" value="INOSITOL MONOPHOSPHATASE"/>
    <property type="match status" value="1"/>
</dbReference>
<dbReference type="OMA" id="RGVYRWG"/>
<feature type="binding site" evidence="1">
    <location>
        <position position="64"/>
    </location>
    <ligand>
        <name>Mg(2+)</name>
        <dbReference type="ChEBI" id="CHEBI:18420"/>
        <label>1</label>
        <note>catalytic</note>
    </ligand>
</feature>
<protein>
    <submittedName>
        <fullName evidence="2">Putative inositol-1-monophosphatase</fullName>
        <ecNumber evidence="2">3.1.3.25</ecNumber>
    </submittedName>
</protein>